<proteinExistence type="predicted"/>
<evidence type="ECO:0000256" key="1">
    <source>
        <dbReference type="SAM" id="MobiDB-lite"/>
    </source>
</evidence>
<dbReference type="Proteomes" id="UP000003963">
    <property type="component" value="Unassembled WGS sequence"/>
</dbReference>
<feature type="transmembrane region" description="Helical" evidence="2">
    <location>
        <begin position="118"/>
        <end position="137"/>
    </location>
</feature>
<keyword evidence="2" id="KW-0812">Transmembrane</keyword>
<evidence type="ECO:0000313" key="4">
    <source>
        <dbReference type="Proteomes" id="UP000003963"/>
    </source>
</evidence>
<gene>
    <name evidence="3" type="ORF">SSOG_00064</name>
</gene>
<accession>D9W5Z6</accession>
<sequence length="201" mass="20637">MGMTSTAPTTRLLCVLIPLLLLSYGVLRLIDGMDGDHGPGVAWNLGHAFFLAAFLLFGAFVVVLRGLVPAVTIRMRTAASAAMVAGVFGAGCFVWVILGDLFSGLADSAPLPGPLEVAGPMAFQLGLLTLLIMLVAVRPGQLPGWSPALVFVSFVLIAVSLDLIPLAAVVLMAGLTPLARNRAPGAESGSSSPASSTRRAS</sequence>
<evidence type="ECO:0000313" key="3">
    <source>
        <dbReference type="EMBL" id="EFL20352.1"/>
    </source>
</evidence>
<feature type="region of interest" description="Disordered" evidence="1">
    <location>
        <begin position="182"/>
        <end position="201"/>
    </location>
</feature>
<name>D9W5Z6_9ACTN</name>
<evidence type="ECO:0000256" key="2">
    <source>
        <dbReference type="SAM" id="Phobius"/>
    </source>
</evidence>
<feature type="transmembrane region" description="Helical" evidence="2">
    <location>
        <begin position="149"/>
        <end position="175"/>
    </location>
</feature>
<evidence type="ECO:0008006" key="5">
    <source>
        <dbReference type="Google" id="ProtNLM"/>
    </source>
</evidence>
<keyword evidence="2" id="KW-1133">Transmembrane helix</keyword>
<dbReference type="EMBL" id="GG657754">
    <property type="protein sequence ID" value="EFL20352.1"/>
    <property type="molecule type" value="Genomic_DNA"/>
</dbReference>
<organism evidence="3 4">
    <name type="scientific">Streptomyces himastatinicus ATCC 53653</name>
    <dbReference type="NCBI Taxonomy" id="457427"/>
    <lineage>
        <taxon>Bacteria</taxon>
        <taxon>Bacillati</taxon>
        <taxon>Actinomycetota</taxon>
        <taxon>Actinomycetes</taxon>
        <taxon>Kitasatosporales</taxon>
        <taxon>Streptomycetaceae</taxon>
        <taxon>Streptomyces</taxon>
        <taxon>Streptomyces violaceusniger group</taxon>
    </lineage>
</organism>
<dbReference type="AlphaFoldDB" id="D9W5Z6"/>
<reference evidence="3 4" key="1">
    <citation type="submission" date="2009-02" db="EMBL/GenBank/DDBJ databases">
        <title>Annotation of Streptomyces hygroscopicus strain ATCC 53653.</title>
        <authorList>
            <consortium name="The Broad Institute Genome Sequencing Platform"/>
            <consortium name="Broad Institute Microbial Sequencing Center"/>
            <person name="Fischbach M."/>
            <person name="Godfrey P."/>
            <person name="Ward D."/>
            <person name="Young S."/>
            <person name="Zeng Q."/>
            <person name="Koehrsen M."/>
            <person name="Alvarado L."/>
            <person name="Berlin A.M."/>
            <person name="Bochicchio J."/>
            <person name="Borenstein D."/>
            <person name="Chapman S.B."/>
            <person name="Chen Z."/>
            <person name="Engels R."/>
            <person name="Freedman E."/>
            <person name="Gellesch M."/>
            <person name="Goldberg J."/>
            <person name="Griggs A."/>
            <person name="Gujja S."/>
            <person name="Heilman E.R."/>
            <person name="Heiman D.I."/>
            <person name="Hepburn T.A."/>
            <person name="Howarth C."/>
            <person name="Jen D."/>
            <person name="Larson L."/>
            <person name="Lewis B."/>
            <person name="Mehta T."/>
            <person name="Park D."/>
            <person name="Pearson M."/>
            <person name="Richards J."/>
            <person name="Roberts A."/>
            <person name="Saif S."/>
            <person name="Shea T.D."/>
            <person name="Shenoy N."/>
            <person name="Sisk P."/>
            <person name="Stolte C."/>
            <person name="Sykes S.N."/>
            <person name="Thomson T."/>
            <person name="Walk T."/>
            <person name="White J."/>
            <person name="Yandava C."/>
            <person name="Straight P."/>
            <person name="Clardy J."/>
            <person name="Hung D."/>
            <person name="Kolter R."/>
            <person name="Mekalanos J."/>
            <person name="Walker S."/>
            <person name="Walsh C.T."/>
            <person name="Wieland-Brown L.C."/>
            <person name="Haas B."/>
            <person name="Nusbaum C."/>
            <person name="Birren B."/>
        </authorList>
    </citation>
    <scope>NUCLEOTIDE SEQUENCE [LARGE SCALE GENOMIC DNA]</scope>
    <source>
        <strain evidence="3 4">ATCC 53653</strain>
    </source>
</reference>
<feature type="transmembrane region" description="Helical" evidence="2">
    <location>
        <begin position="79"/>
        <end position="98"/>
    </location>
</feature>
<keyword evidence="2" id="KW-0472">Membrane</keyword>
<keyword evidence="4" id="KW-1185">Reference proteome</keyword>
<feature type="transmembrane region" description="Helical" evidence="2">
    <location>
        <begin position="44"/>
        <end position="67"/>
    </location>
</feature>
<dbReference type="HOGENOM" id="CLU_122809_0_0_11"/>
<protein>
    <recommendedName>
        <fullName evidence="5">Integral membrane protein</fullName>
    </recommendedName>
</protein>